<keyword evidence="2" id="KW-1064">Adaptive immunity</keyword>
<dbReference type="PANTHER" id="PTHR23266">
    <property type="entry name" value="IMMUNOGLOBULIN HEAVY CHAIN"/>
    <property type="match status" value="1"/>
</dbReference>
<dbReference type="SUPFAM" id="SSF48726">
    <property type="entry name" value="Immunoglobulin"/>
    <property type="match status" value="1"/>
</dbReference>
<dbReference type="InterPro" id="IPR036179">
    <property type="entry name" value="Ig-like_dom_sf"/>
</dbReference>
<dbReference type="GO" id="GO:0019814">
    <property type="term" value="C:immunoglobulin complex"/>
    <property type="evidence" value="ECO:0007669"/>
    <property type="project" value="UniProtKB-KW"/>
</dbReference>
<dbReference type="SMART" id="SM00406">
    <property type="entry name" value="IGv"/>
    <property type="match status" value="1"/>
</dbReference>
<protein>
    <recommendedName>
        <fullName evidence="5">Immunoglobulin V-set domain-containing protein</fullName>
    </recommendedName>
</protein>
<evidence type="ECO:0000259" key="5">
    <source>
        <dbReference type="SMART" id="SM00406"/>
    </source>
</evidence>
<keyword evidence="3" id="KW-1280">Immunoglobulin</keyword>
<evidence type="ECO:0000313" key="6">
    <source>
        <dbReference type="Ensembl" id="ENSCUSP00005020133.1"/>
    </source>
</evidence>
<evidence type="ECO:0000313" key="7">
    <source>
        <dbReference type="Proteomes" id="UP000694563"/>
    </source>
</evidence>
<dbReference type="InterPro" id="IPR013106">
    <property type="entry name" value="Ig_V-set"/>
</dbReference>
<evidence type="ECO:0000256" key="3">
    <source>
        <dbReference type="ARBA" id="ARBA00043265"/>
    </source>
</evidence>
<name>A0A8C3UXH7_CATUS</name>
<evidence type="ECO:0000256" key="4">
    <source>
        <dbReference type="SAM" id="MobiDB-lite"/>
    </source>
</evidence>
<dbReference type="Proteomes" id="UP000694563">
    <property type="component" value="Chromosome 38"/>
</dbReference>
<reference evidence="6" key="3">
    <citation type="submission" date="2025-09" db="UniProtKB">
        <authorList>
            <consortium name="Ensembl"/>
        </authorList>
    </citation>
    <scope>IDENTIFICATION</scope>
</reference>
<reference evidence="6" key="1">
    <citation type="submission" date="2020-10" db="EMBL/GenBank/DDBJ databases">
        <title>Catharus ustulatus (Swainson's thrush) genome, bCatUst1, primary haplotype v2.</title>
        <authorList>
            <person name="Delmore K."/>
            <person name="Vafadar M."/>
            <person name="Formenti G."/>
            <person name="Chow W."/>
            <person name="Pelan S."/>
            <person name="Howe K."/>
            <person name="Rhie A."/>
            <person name="Mountcastle J."/>
            <person name="Haase B."/>
            <person name="Fedrigo O."/>
            <person name="Jarvis E.D."/>
        </authorList>
    </citation>
    <scope>NUCLEOTIDE SEQUENCE [LARGE SCALE GENOMIC DNA]</scope>
</reference>
<dbReference type="Gene3D" id="2.60.40.10">
    <property type="entry name" value="Immunoglobulins"/>
    <property type="match status" value="1"/>
</dbReference>
<accession>A0A8C3UXH7</accession>
<dbReference type="Ensembl" id="ENSCUST00005020883.1">
    <property type="protein sequence ID" value="ENSCUSP00005020133.1"/>
    <property type="gene ID" value="ENSCUSG00005012857.1"/>
</dbReference>
<reference evidence="6" key="2">
    <citation type="submission" date="2025-08" db="UniProtKB">
        <authorList>
            <consortium name="Ensembl"/>
        </authorList>
    </citation>
    <scope>IDENTIFICATION</scope>
</reference>
<evidence type="ECO:0000256" key="2">
    <source>
        <dbReference type="ARBA" id="ARBA00023130"/>
    </source>
</evidence>
<keyword evidence="1" id="KW-0391">Immunity</keyword>
<proteinExistence type="predicted"/>
<keyword evidence="7" id="KW-1185">Reference proteome</keyword>
<evidence type="ECO:0000256" key="1">
    <source>
        <dbReference type="ARBA" id="ARBA00022859"/>
    </source>
</evidence>
<dbReference type="GO" id="GO:0002250">
    <property type="term" value="P:adaptive immune response"/>
    <property type="evidence" value="ECO:0007669"/>
    <property type="project" value="UniProtKB-KW"/>
</dbReference>
<feature type="domain" description="Immunoglobulin V-set" evidence="5">
    <location>
        <begin position="215"/>
        <end position="284"/>
    </location>
</feature>
<feature type="region of interest" description="Disordered" evidence="4">
    <location>
        <begin position="118"/>
        <end position="147"/>
    </location>
</feature>
<dbReference type="InterPro" id="IPR050199">
    <property type="entry name" value="IgHV"/>
</dbReference>
<organism evidence="6 7">
    <name type="scientific">Catharus ustulatus</name>
    <name type="common">Russet-backed thrush</name>
    <name type="synonym">Hylocichla ustulatus</name>
    <dbReference type="NCBI Taxonomy" id="91951"/>
    <lineage>
        <taxon>Eukaryota</taxon>
        <taxon>Metazoa</taxon>
        <taxon>Chordata</taxon>
        <taxon>Craniata</taxon>
        <taxon>Vertebrata</taxon>
        <taxon>Euteleostomi</taxon>
        <taxon>Archelosauria</taxon>
        <taxon>Archosauria</taxon>
        <taxon>Dinosauria</taxon>
        <taxon>Saurischia</taxon>
        <taxon>Theropoda</taxon>
        <taxon>Coelurosauria</taxon>
        <taxon>Aves</taxon>
        <taxon>Neognathae</taxon>
        <taxon>Neoaves</taxon>
        <taxon>Telluraves</taxon>
        <taxon>Australaves</taxon>
        <taxon>Passeriformes</taxon>
        <taxon>Turdidae</taxon>
        <taxon>Catharus</taxon>
    </lineage>
</organism>
<sequence length="309" mass="32952">MHRAGTNPPVGFQAAKNQTGLRQFGDRWRPEEGDGAETINKTSTSAISTPTSNSTFGTEINGGILVLEVVHGQRHRALPVVPGDREPALHRRRVVSVVIIVNLCNIFQSLSGSLIHGRAESGTPRGAGGPPRTPAGSRLPKDDKNVNNNQNKHLCNWDWAQTLCFCIPRGPRVPRPSQATPGSGASSPSPLVPAGLRAAVTLLECGGDLQPPGGSLTLLCRGNGFTFGSYDMYWIRQSPGKALEWIAGISSNGGSTYYAPSFKGRVTISRDNGQSSVTFRFSAQGWGRGLAFGGRVWDIWGKVGTKPSI</sequence>
<dbReference type="InterPro" id="IPR013783">
    <property type="entry name" value="Ig-like_fold"/>
</dbReference>
<dbReference type="AlphaFoldDB" id="A0A8C3UXH7"/>
<dbReference type="GO" id="GO:0005576">
    <property type="term" value="C:extracellular region"/>
    <property type="evidence" value="ECO:0007669"/>
    <property type="project" value="UniProtKB-ARBA"/>
</dbReference>